<dbReference type="AlphaFoldDB" id="A0A3P5Z7F4"/>
<organism evidence="1">
    <name type="scientific">Brassica campestris</name>
    <name type="common">Field mustard</name>
    <dbReference type="NCBI Taxonomy" id="3711"/>
    <lineage>
        <taxon>Eukaryota</taxon>
        <taxon>Viridiplantae</taxon>
        <taxon>Streptophyta</taxon>
        <taxon>Embryophyta</taxon>
        <taxon>Tracheophyta</taxon>
        <taxon>Spermatophyta</taxon>
        <taxon>Magnoliopsida</taxon>
        <taxon>eudicotyledons</taxon>
        <taxon>Gunneridae</taxon>
        <taxon>Pentapetalae</taxon>
        <taxon>rosids</taxon>
        <taxon>malvids</taxon>
        <taxon>Brassicales</taxon>
        <taxon>Brassicaceae</taxon>
        <taxon>Brassiceae</taxon>
        <taxon>Brassica</taxon>
    </lineage>
</organism>
<name>A0A3P5Z7F4_BRACM</name>
<proteinExistence type="predicted"/>
<reference evidence="1" key="1">
    <citation type="submission" date="2018-11" db="EMBL/GenBank/DDBJ databases">
        <authorList>
            <consortium name="Genoscope - CEA"/>
            <person name="William W."/>
        </authorList>
    </citation>
    <scope>NUCLEOTIDE SEQUENCE</scope>
</reference>
<dbReference type="EMBL" id="LR031571">
    <property type="protein sequence ID" value="VDC75947.1"/>
    <property type="molecule type" value="Genomic_DNA"/>
</dbReference>
<evidence type="ECO:0000313" key="1">
    <source>
        <dbReference type="EMBL" id="VDC75947.1"/>
    </source>
</evidence>
<gene>
    <name evidence="1" type="ORF">BRAA01T02449Z</name>
</gene>
<sequence>MLHSFRVQPAGRLVRDCALGRYGIGLTFWRPQPAQDGPNWTREMMSPRRYGTGWDGPTCLTSLFVMNL</sequence>
<accession>A0A3P5Z7F4</accession>
<protein>
    <submittedName>
        <fullName evidence="1">Uncharacterized protein</fullName>
    </submittedName>
</protein>